<feature type="region of interest" description="Disordered" evidence="1">
    <location>
        <begin position="65"/>
        <end position="88"/>
    </location>
</feature>
<reference evidence="3" key="1">
    <citation type="journal article" date="2017" name="Nat. Ecol. Evol.">
        <title>Genome expansion and lineage-specific genetic innovations in the forest pathogenic fungi Armillaria.</title>
        <authorList>
            <person name="Sipos G."/>
            <person name="Prasanna A.N."/>
            <person name="Walter M.C."/>
            <person name="O'Connor E."/>
            <person name="Balint B."/>
            <person name="Krizsan K."/>
            <person name="Kiss B."/>
            <person name="Hess J."/>
            <person name="Varga T."/>
            <person name="Slot J."/>
            <person name="Riley R."/>
            <person name="Boka B."/>
            <person name="Rigling D."/>
            <person name="Barry K."/>
            <person name="Lee J."/>
            <person name="Mihaltcheva S."/>
            <person name="LaButti K."/>
            <person name="Lipzen A."/>
            <person name="Waldron R."/>
            <person name="Moloney N.M."/>
            <person name="Sperisen C."/>
            <person name="Kredics L."/>
            <person name="Vagvoelgyi C."/>
            <person name="Patrignani A."/>
            <person name="Fitzpatrick D."/>
            <person name="Nagy I."/>
            <person name="Doyle S."/>
            <person name="Anderson J.B."/>
            <person name="Grigoriev I.V."/>
            <person name="Gueldener U."/>
            <person name="Muensterkoetter M."/>
            <person name="Nagy L.G."/>
        </authorList>
    </citation>
    <scope>NUCLEOTIDE SEQUENCE [LARGE SCALE GENOMIC DNA]</scope>
    <source>
        <strain evidence="3">Ar21-2</strain>
    </source>
</reference>
<dbReference type="Proteomes" id="UP000217790">
    <property type="component" value="Unassembled WGS sequence"/>
</dbReference>
<gene>
    <name evidence="2" type="ORF">ARMGADRAFT_312524</name>
</gene>
<accession>A0A2H3DFR9</accession>
<evidence type="ECO:0000313" key="2">
    <source>
        <dbReference type="EMBL" id="PBK90282.1"/>
    </source>
</evidence>
<sequence length="88" mass="9874">MVVMYIVVCTTSTDHHCCARNVWNRRSLCRHCRVILPTYLPTTAHALVILGKDSTLKSRCRGSRLHNPQFLPSTAILSEPTSPKDSIP</sequence>
<organism evidence="2 3">
    <name type="scientific">Armillaria gallica</name>
    <name type="common">Bulbous honey fungus</name>
    <name type="synonym">Armillaria bulbosa</name>
    <dbReference type="NCBI Taxonomy" id="47427"/>
    <lineage>
        <taxon>Eukaryota</taxon>
        <taxon>Fungi</taxon>
        <taxon>Dikarya</taxon>
        <taxon>Basidiomycota</taxon>
        <taxon>Agaricomycotina</taxon>
        <taxon>Agaricomycetes</taxon>
        <taxon>Agaricomycetidae</taxon>
        <taxon>Agaricales</taxon>
        <taxon>Marasmiineae</taxon>
        <taxon>Physalacriaceae</taxon>
        <taxon>Armillaria</taxon>
    </lineage>
</organism>
<evidence type="ECO:0000256" key="1">
    <source>
        <dbReference type="SAM" id="MobiDB-lite"/>
    </source>
</evidence>
<dbReference type="InParanoid" id="A0A2H3DFR9"/>
<dbReference type="EMBL" id="KZ293666">
    <property type="protein sequence ID" value="PBK90282.1"/>
    <property type="molecule type" value="Genomic_DNA"/>
</dbReference>
<keyword evidence="3" id="KW-1185">Reference proteome</keyword>
<feature type="compositionally biased region" description="Polar residues" evidence="1">
    <location>
        <begin position="70"/>
        <end position="88"/>
    </location>
</feature>
<proteinExistence type="predicted"/>
<evidence type="ECO:0000313" key="3">
    <source>
        <dbReference type="Proteomes" id="UP000217790"/>
    </source>
</evidence>
<dbReference type="AlphaFoldDB" id="A0A2H3DFR9"/>
<name>A0A2H3DFR9_ARMGA</name>
<protein>
    <submittedName>
        <fullName evidence="2">Uncharacterized protein</fullName>
    </submittedName>
</protein>